<dbReference type="AlphaFoldDB" id="Q17N68"/>
<comment type="subcellular location">
    <subcellularLocation>
        <location evidence="5">Cytoplasm</location>
    </subcellularLocation>
</comment>
<evidence type="ECO:0000256" key="11">
    <source>
        <dbReference type="ARBA" id="ARBA00022801"/>
    </source>
</evidence>
<dbReference type="PANTHER" id="PTHR10907:SF66">
    <property type="entry name" value="MIP34848P1-RELATED"/>
    <property type="match status" value="1"/>
</dbReference>
<feature type="binding site" evidence="15">
    <location>
        <position position="182"/>
    </location>
    <ligand>
        <name>substrate</name>
    </ligand>
</feature>
<dbReference type="GO" id="GO:0004341">
    <property type="term" value="F:gluconolactonase activity"/>
    <property type="evidence" value="ECO:0007669"/>
    <property type="project" value="UniProtKB-EC"/>
</dbReference>
<evidence type="ECO:0000256" key="6">
    <source>
        <dbReference type="ARBA" id="ARBA00008853"/>
    </source>
</evidence>
<accession>Q17N68</accession>
<dbReference type="PhylomeDB" id="Q17N68"/>
<evidence type="ECO:0000256" key="1">
    <source>
        <dbReference type="ARBA" id="ARBA00001589"/>
    </source>
</evidence>
<keyword evidence="10 15" id="KW-0479">Metal-binding</keyword>
<evidence type="ECO:0000256" key="5">
    <source>
        <dbReference type="ARBA" id="ARBA00004496"/>
    </source>
</evidence>
<feature type="binding site" evidence="15">
    <location>
        <position position="162"/>
    </location>
    <ligand>
        <name>substrate</name>
    </ligand>
</feature>
<feature type="binding site" evidence="15">
    <location>
        <position position="164"/>
    </location>
    <ligand>
        <name>substrate</name>
    </ligand>
</feature>
<dbReference type="OMA" id="WAGTMRY"/>
<comment type="similarity">
    <text evidence="6">Belongs to the SMP-30/CGR1 family.</text>
</comment>
<evidence type="ECO:0000313" key="17">
    <source>
        <dbReference type="EMBL" id="EAT48186.1"/>
    </source>
</evidence>
<feature type="binding site" evidence="15">
    <location>
        <position position="70"/>
    </location>
    <ligand>
        <name>a divalent metal cation</name>
        <dbReference type="ChEBI" id="CHEBI:60240"/>
    </ligand>
</feature>
<dbReference type="EMBL" id="CH477201">
    <property type="protein sequence ID" value="EAT48186.1"/>
    <property type="molecule type" value="Genomic_DNA"/>
</dbReference>
<comment type="catalytic activity">
    <reaction evidence="1">
        <text>D-glucono-1,5-lactone + H2O = D-gluconate + H(+)</text>
        <dbReference type="Rhea" id="RHEA:10440"/>
        <dbReference type="ChEBI" id="CHEBI:15377"/>
        <dbReference type="ChEBI" id="CHEBI:15378"/>
        <dbReference type="ChEBI" id="CHEBI:16217"/>
        <dbReference type="ChEBI" id="CHEBI:18391"/>
        <dbReference type="EC" id="3.1.1.17"/>
    </reaction>
</comment>
<dbReference type="SUPFAM" id="SSF63829">
    <property type="entry name" value="Calcium-dependent phosphotriesterase"/>
    <property type="match status" value="1"/>
</dbReference>
<protein>
    <recommendedName>
        <fullName evidence="8">Regucalcin</fullName>
        <ecNumber evidence="7">3.1.1.17</ecNumber>
    </recommendedName>
    <alternativeName>
        <fullName evidence="13">Gluconolactonase</fullName>
    </alternativeName>
</protein>
<proteinExistence type="inferred from homology"/>
<keyword evidence="15" id="KW-0862">Zinc</keyword>
<reference evidence="17" key="3">
    <citation type="submission" date="2012-09" db="EMBL/GenBank/DDBJ databases">
        <authorList>
            <consortium name="VectorBase"/>
        </authorList>
    </citation>
    <scope>NUCLEOTIDE SEQUENCE</scope>
    <source>
        <strain evidence="17">Liverpool</strain>
    </source>
</reference>
<dbReference type="HOGENOM" id="CLU_036110_3_2_1"/>
<reference evidence="17" key="2">
    <citation type="journal article" date="2007" name="Science">
        <title>Genome sequence of Aedes aegypti, a major arbovirus vector.</title>
        <authorList>
            <person name="Nene V."/>
            <person name="Wortman J.R."/>
            <person name="Lawson D."/>
            <person name="Haas B."/>
            <person name="Kodira C."/>
            <person name="Tu Z.J."/>
            <person name="Loftus B."/>
            <person name="Xi Z."/>
            <person name="Megy K."/>
            <person name="Grabherr M."/>
            <person name="Ren Q."/>
            <person name="Zdobnov E.M."/>
            <person name="Lobo N.F."/>
            <person name="Campbell K.S."/>
            <person name="Brown S.E."/>
            <person name="Bonaldo M.F."/>
            <person name="Zhu J."/>
            <person name="Sinkins S.P."/>
            <person name="Hogenkamp D.G."/>
            <person name="Amedeo P."/>
            <person name="Arensburger P."/>
            <person name="Atkinson P.W."/>
            <person name="Bidwell S."/>
            <person name="Biedler J."/>
            <person name="Birney E."/>
            <person name="Bruggner R.V."/>
            <person name="Costas J."/>
            <person name="Coy M.R."/>
            <person name="Crabtree J."/>
            <person name="Crawford M."/>
            <person name="Debruyn B."/>
            <person name="Decaprio D."/>
            <person name="Eiglmeier K."/>
            <person name="Eisenstadt E."/>
            <person name="El-Dorry H."/>
            <person name="Gelbart W.M."/>
            <person name="Gomes S.L."/>
            <person name="Hammond M."/>
            <person name="Hannick L.I."/>
            <person name="Hogan J.R."/>
            <person name="Holmes M.H."/>
            <person name="Jaffe D."/>
            <person name="Johnston J.S."/>
            <person name="Kennedy R.C."/>
            <person name="Koo H."/>
            <person name="Kravitz S."/>
            <person name="Kriventseva E.V."/>
            <person name="Kulp D."/>
            <person name="Labutti K."/>
            <person name="Lee E."/>
            <person name="Li S."/>
            <person name="Lovin D.D."/>
            <person name="Mao C."/>
            <person name="Mauceli E."/>
            <person name="Menck C.F."/>
            <person name="Miller J.R."/>
            <person name="Montgomery P."/>
            <person name="Mori A."/>
            <person name="Nascimento A.L."/>
            <person name="Naveira H.F."/>
            <person name="Nusbaum C."/>
            <person name="O'leary S."/>
            <person name="Orvis J."/>
            <person name="Pertea M."/>
            <person name="Quesneville H."/>
            <person name="Reidenbach K.R."/>
            <person name="Rogers Y.H."/>
            <person name="Roth C.W."/>
            <person name="Schneider J.R."/>
            <person name="Schatz M."/>
            <person name="Shumway M."/>
            <person name="Stanke M."/>
            <person name="Stinson E.O."/>
            <person name="Tubio J.M."/>
            <person name="Vanzee J.P."/>
            <person name="Verjovski-Almeida S."/>
            <person name="Werner D."/>
            <person name="White O."/>
            <person name="Wyder S."/>
            <person name="Zeng Q."/>
            <person name="Zhao Q."/>
            <person name="Zhao Y."/>
            <person name="Hill C.A."/>
            <person name="Raikhel A.S."/>
            <person name="Soares M.B."/>
            <person name="Knudson D.L."/>
            <person name="Lee N.H."/>
            <person name="Galagan J."/>
            <person name="Salzberg S.L."/>
            <person name="Paulsen I.T."/>
            <person name="Dimopoulos G."/>
            <person name="Collins F.H."/>
            <person name="Birren B."/>
            <person name="Fraser-Liggett C.M."/>
            <person name="Severson D.W."/>
        </authorList>
    </citation>
    <scope>NUCLEOTIDE SEQUENCE [LARGE SCALE GENOMIC DNA]</scope>
    <source>
        <strain evidence="17">Liverpool</strain>
    </source>
</reference>
<evidence type="ECO:0000259" key="16">
    <source>
        <dbReference type="Pfam" id="PF08450"/>
    </source>
</evidence>
<dbReference type="PANTHER" id="PTHR10907">
    <property type="entry name" value="REGUCALCIN"/>
    <property type="match status" value="1"/>
</dbReference>
<evidence type="ECO:0000256" key="7">
    <source>
        <dbReference type="ARBA" id="ARBA00013227"/>
    </source>
</evidence>
<keyword evidence="9" id="KW-0963">Cytoplasm</keyword>
<dbReference type="GO" id="GO:0005737">
    <property type="term" value="C:cytoplasm"/>
    <property type="evidence" value="ECO:0007669"/>
    <property type="project" value="UniProtKB-SubCell"/>
</dbReference>
<dbReference type="GO" id="GO:0019853">
    <property type="term" value="P:L-ascorbic acid biosynthetic process"/>
    <property type="evidence" value="ECO:0007669"/>
    <property type="project" value="TreeGrafter"/>
</dbReference>
<feature type="domain" description="SMP-30/Gluconolactonase/LRE-like region" evidence="16">
    <location>
        <begin position="68"/>
        <end position="327"/>
    </location>
</feature>
<reference evidence="17" key="1">
    <citation type="submission" date="2005-10" db="EMBL/GenBank/DDBJ databases">
        <authorList>
            <person name="Loftus B.J."/>
            <person name="Nene V.M."/>
            <person name="Hannick L.I."/>
            <person name="Bidwell S."/>
            <person name="Haas B."/>
            <person name="Amedeo P."/>
            <person name="Orvis J."/>
            <person name="Wortman J.R."/>
            <person name="White O.R."/>
            <person name="Salzberg S."/>
            <person name="Shumway M."/>
            <person name="Koo H."/>
            <person name="Zhao Y."/>
            <person name="Holmes M."/>
            <person name="Miller J."/>
            <person name="Schatz M."/>
            <person name="Pop M."/>
            <person name="Pai G."/>
            <person name="Utterback T."/>
            <person name="Rogers Y.-H."/>
            <person name="Kravitz S."/>
            <person name="Fraser C.M."/>
        </authorList>
    </citation>
    <scope>NUCLEOTIDE SEQUENCE</scope>
    <source>
        <strain evidence="17">Liverpool</strain>
    </source>
</reference>
<evidence type="ECO:0000256" key="9">
    <source>
        <dbReference type="ARBA" id="ARBA00022490"/>
    </source>
</evidence>
<dbReference type="PaxDb" id="7159-AAEL000757-PB"/>
<dbReference type="PRINTS" id="PR01790">
    <property type="entry name" value="SMP30FAMILY"/>
</dbReference>
<dbReference type="STRING" id="7159.Q17N68"/>
<dbReference type="InterPro" id="IPR013658">
    <property type="entry name" value="SGL"/>
</dbReference>
<dbReference type="Pfam" id="PF08450">
    <property type="entry name" value="SGL"/>
    <property type="match status" value="1"/>
</dbReference>
<dbReference type="InterPro" id="IPR011042">
    <property type="entry name" value="6-blade_b-propeller_TolB-like"/>
</dbReference>
<evidence type="ECO:0000256" key="3">
    <source>
        <dbReference type="ARBA" id="ARBA00001936"/>
    </source>
</evidence>
<dbReference type="GO" id="GO:0005509">
    <property type="term" value="F:calcium ion binding"/>
    <property type="evidence" value="ECO:0007669"/>
    <property type="project" value="TreeGrafter"/>
</dbReference>
<evidence type="ECO:0000256" key="15">
    <source>
        <dbReference type="PIRSR" id="PIRSR605511-2"/>
    </source>
</evidence>
<evidence type="ECO:0000256" key="10">
    <source>
        <dbReference type="ARBA" id="ARBA00022723"/>
    </source>
</evidence>
<dbReference type="Proteomes" id="UP000682892">
    <property type="component" value="Unassembled WGS sequence"/>
</dbReference>
<comment type="cofactor">
    <cofactor evidence="4">
        <name>Mg(2+)</name>
        <dbReference type="ChEBI" id="CHEBI:18420"/>
    </cofactor>
</comment>
<dbReference type="eggNOG" id="KOG4499">
    <property type="taxonomic scope" value="Eukaryota"/>
</dbReference>
<feature type="binding site" evidence="15">
    <location>
        <position position="269"/>
    </location>
    <ligand>
        <name>a divalent metal cation</name>
        <dbReference type="ChEBI" id="CHEBI:60240"/>
    </ligand>
</feature>
<organism evidence="17 18">
    <name type="scientific">Aedes aegypti</name>
    <name type="common">Yellowfever mosquito</name>
    <name type="synonym">Culex aegypti</name>
    <dbReference type="NCBI Taxonomy" id="7159"/>
    <lineage>
        <taxon>Eukaryota</taxon>
        <taxon>Metazoa</taxon>
        <taxon>Ecdysozoa</taxon>
        <taxon>Arthropoda</taxon>
        <taxon>Hexapoda</taxon>
        <taxon>Insecta</taxon>
        <taxon>Pterygota</taxon>
        <taxon>Neoptera</taxon>
        <taxon>Endopterygota</taxon>
        <taxon>Diptera</taxon>
        <taxon>Nematocera</taxon>
        <taxon>Culicoidea</taxon>
        <taxon>Culicidae</taxon>
        <taxon>Culicinae</taxon>
        <taxon>Aedini</taxon>
        <taxon>Aedes</taxon>
        <taxon>Stegomyia</taxon>
    </lineage>
</organism>
<keyword evidence="12" id="KW-0106">Calcium</keyword>
<evidence type="ECO:0000256" key="4">
    <source>
        <dbReference type="ARBA" id="ARBA00001946"/>
    </source>
</evidence>
<comment type="cofactor">
    <cofactor evidence="2">
        <name>Ca(2+)</name>
        <dbReference type="ChEBI" id="CHEBI:29108"/>
    </cofactor>
</comment>
<evidence type="ECO:0000256" key="14">
    <source>
        <dbReference type="PIRSR" id="PIRSR605511-1"/>
    </source>
</evidence>
<name>Q17N68_AEDAE</name>
<evidence type="ECO:0000256" key="12">
    <source>
        <dbReference type="ARBA" id="ARBA00022837"/>
    </source>
</evidence>
<dbReference type="VEuPathDB" id="VectorBase:AAEL000757"/>
<evidence type="ECO:0000256" key="8">
    <source>
        <dbReference type="ARBA" id="ARBA00016808"/>
    </source>
</evidence>
<feature type="binding site" evidence="15">
    <location>
        <position position="216"/>
    </location>
    <ligand>
        <name>a divalent metal cation</name>
        <dbReference type="ChEBI" id="CHEBI:60240"/>
    </ligand>
</feature>
<keyword evidence="11" id="KW-0378">Hydrolase</keyword>
<gene>
    <name evidence="17" type="ORF">AaeL_AAEL000757</name>
</gene>
<sequence length="360" mass="39624">MNIFCSHQICKLIIPHSFFLEVLSSQGFIYHLAGANKSTTISIAQSQELGSKMANYKVEEISAPKLDLGEGPHWDGKSQSLYFVDMFKAGVHRWDYHKNKTFSASVEGCTWVSFIIPVKGRSNEFVVGDGTRLVLITWNGTSDKAKIVKVIADLGEAGQSNRFNDGKADSKGRLFTGTMKAEPFGNPFEINSGKFFRFDARGVKFVEQFDKVFISNGLAWNDKTKKFYYADTGAYDVKVFDFDDNGDLSNRKTFYDMTANTTDPKEAPDGMTIDTDGNIFLAVFHGSKVLKISPSGQLLQEIMVPAKQVTSVAFGGPNLDELFVTTAGQPFLEPQGPQAGATFKVSGLGVRGFPMTDVDL</sequence>
<dbReference type="Gene3D" id="2.120.10.30">
    <property type="entry name" value="TolB, C-terminal domain"/>
    <property type="match status" value="1"/>
</dbReference>
<comment type="cofactor">
    <cofactor evidence="15">
        <name>Zn(2+)</name>
        <dbReference type="ChEBI" id="CHEBI:29105"/>
    </cofactor>
    <text evidence="15">Binds 1 divalent metal cation per subunit.</text>
</comment>
<comment type="cofactor">
    <cofactor evidence="3">
        <name>Mn(2+)</name>
        <dbReference type="ChEBI" id="CHEBI:29035"/>
    </cofactor>
</comment>
<dbReference type="FunFam" id="2.120.10.30:FF:000027">
    <property type="entry name" value="Regucalcin homologue"/>
    <property type="match status" value="1"/>
</dbReference>
<feature type="active site" description="Proton donor/acceptor" evidence="14">
    <location>
        <position position="269"/>
    </location>
</feature>
<dbReference type="InterPro" id="IPR005511">
    <property type="entry name" value="SMP-30"/>
</dbReference>
<evidence type="ECO:0000313" key="18">
    <source>
        <dbReference type="Proteomes" id="UP000682892"/>
    </source>
</evidence>
<evidence type="ECO:0000256" key="2">
    <source>
        <dbReference type="ARBA" id="ARBA00001913"/>
    </source>
</evidence>
<evidence type="ECO:0000256" key="13">
    <source>
        <dbReference type="ARBA" id="ARBA00032464"/>
    </source>
</evidence>
<dbReference type="EC" id="3.1.1.17" evidence="7"/>